<evidence type="ECO:0000313" key="1">
    <source>
        <dbReference type="EMBL" id="AIY85355.1"/>
    </source>
</evidence>
<dbReference type="RefSeq" id="WP_040113635.1">
    <property type="nucleotide sequence ID" value="NZ_CP006906.1"/>
</dbReference>
<gene>
    <name evidence="1" type="ORF">U729_3138</name>
</gene>
<dbReference type="KEGG" id="cbv:U729_3138"/>
<dbReference type="Proteomes" id="UP000030635">
    <property type="component" value="Plasmid pCBJ"/>
</dbReference>
<protein>
    <submittedName>
        <fullName evidence="1">Uncharacterized protein</fullName>
    </submittedName>
</protein>
<organism evidence="1 2">
    <name type="scientific">Clostridium baratii str. Sullivan</name>
    <dbReference type="NCBI Taxonomy" id="1415775"/>
    <lineage>
        <taxon>Bacteria</taxon>
        <taxon>Bacillati</taxon>
        <taxon>Bacillota</taxon>
        <taxon>Clostridia</taxon>
        <taxon>Eubacteriales</taxon>
        <taxon>Clostridiaceae</taxon>
        <taxon>Clostridium</taxon>
    </lineage>
</organism>
<reference evidence="1 2" key="1">
    <citation type="journal article" date="2015" name="Infect. Genet. Evol.">
        <title>Genomic sequences of six botulinum neurotoxin-producing strains representing three clostridial species illustrate the mobility and diversity of botulinum neurotoxin genes.</title>
        <authorList>
            <person name="Smith T.J."/>
            <person name="Hill K.K."/>
            <person name="Xie G."/>
            <person name="Foley B.T."/>
            <person name="Williamson C.H."/>
            <person name="Foster J.T."/>
            <person name="Johnson S.L."/>
            <person name="Chertkov O."/>
            <person name="Teshima H."/>
            <person name="Gibbons H.S."/>
            <person name="Johnsky L.A."/>
            <person name="Karavis M.A."/>
            <person name="Smith L.A."/>
        </authorList>
    </citation>
    <scope>NUCLEOTIDE SEQUENCE [LARGE SCALE GENOMIC DNA]</scope>
    <source>
        <strain evidence="1">Sullivan</strain>
        <plasmid evidence="2">Plasmid pCBJ</plasmid>
    </source>
</reference>
<dbReference type="EMBL" id="CP006906">
    <property type="protein sequence ID" value="AIY85355.1"/>
    <property type="molecule type" value="Genomic_DNA"/>
</dbReference>
<sequence length="353" mass="41818">MNESQFNLFTQKIINRLPYWMAIRRKNQDSIGSMFLDVFGIELKEIYDILTYAYEQVYIESVDLDQINILYKSLLEEYTDIELIDEIYTDDGSLKRTKDINELIKSDEFYFLDEKRKIIYLNKAYSKNAKYKYGYVYVRYKNTINKLILELHQVWNFLDEFGFLLDCSRLIGESNYDYKNRLIDVFKSPPSSSMNGLLNAISRETGLRVFKTWKDGSKDFIIDDPMVVINKIKVDNQYFDIKDIDILNNKIILKGNEKFKDISRKVVYDSGIEMHQLHNKNDKKLQYELFEADGFATDLLKEYAKKLKMIAPIEWGSFIWDESFYDLSESDISGEGFIPSFYDSSIEGFKKYK</sequence>
<dbReference type="HOGENOM" id="CLU_651597_0_0_9"/>
<geneLocation type="plasmid" evidence="1 2">
    <name>pCBJ</name>
</geneLocation>
<name>A0A0A7G2W2_9CLOT</name>
<proteinExistence type="predicted"/>
<keyword evidence="2" id="KW-1185">Reference proteome</keyword>
<dbReference type="OrthoDB" id="1938371at2"/>
<dbReference type="AlphaFoldDB" id="A0A0A7G2W2"/>
<accession>A0A0A7G2W2</accession>
<keyword evidence="1" id="KW-0614">Plasmid</keyword>
<evidence type="ECO:0000313" key="2">
    <source>
        <dbReference type="Proteomes" id="UP000030635"/>
    </source>
</evidence>